<feature type="domain" description="HTH tetR-type" evidence="4">
    <location>
        <begin position="43"/>
        <end position="103"/>
    </location>
</feature>
<feature type="compositionally biased region" description="Basic residues" evidence="3">
    <location>
        <begin position="28"/>
        <end position="38"/>
    </location>
</feature>
<evidence type="ECO:0000313" key="6">
    <source>
        <dbReference type="Proteomes" id="UP001241926"/>
    </source>
</evidence>
<feature type="region of interest" description="Disordered" evidence="3">
    <location>
        <begin position="1"/>
        <end position="45"/>
    </location>
</feature>
<organism evidence="5 6">
    <name type="scientific">Streptomyces fuscus</name>
    <dbReference type="NCBI Taxonomy" id="3048495"/>
    <lineage>
        <taxon>Bacteria</taxon>
        <taxon>Bacillati</taxon>
        <taxon>Actinomycetota</taxon>
        <taxon>Actinomycetes</taxon>
        <taxon>Kitasatosporales</taxon>
        <taxon>Streptomycetaceae</taxon>
        <taxon>Streptomyces</taxon>
    </lineage>
</organism>
<sequence>MKSRRSDGSASTSGGAETNESTGVPPARTRRKPARSGRRPGESGTREQILEAALHLFADRGYVRTTIRAIAENAGVDPALVHHFFTNKEGVFDAAVNSRFSVATAFDAMPFSEDTTSEAAWLAQTYFSFWENETTRYAMTAIYRAGLADSVTSELLRSRIEASTKSWASASGYRDVVGSEPRAALASGHIVGLALLRYVLRVEPLASMSYEEFLAWVVPALELRLSIDVGPRRMGGRAED</sequence>
<dbReference type="RefSeq" id="WP_093719599.1">
    <property type="nucleotide sequence ID" value="NZ_JASJUS010000008.1"/>
</dbReference>
<protein>
    <submittedName>
        <fullName evidence="5">TetR/AcrR family transcriptional regulator</fullName>
    </submittedName>
</protein>
<evidence type="ECO:0000313" key="5">
    <source>
        <dbReference type="EMBL" id="MDL2076973.1"/>
    </source>
</evidence>
<dbReference type="InterPro" id="IPR001647">
    <property type="entry name" value="HTH_TetR"/>
</dbReference>
<dbReference type="Pfam" id="PF00440">
    <property type="entry name" value="TetR_N"/>
    <property type="match status" value="1"/>
</dbReference>
<dbReference type="InterPro" id="IPR036271">
    <property type="entry name" value="Tet_transcr_reg_TetR-rel_C_sf"/>
</dbReference>
<dbReference type="PROSITE" id="PS50977">
    <property type="entry name" value="HTH_TETR_2"/>
    <property type="match status" value="1"/>
</dbReference>
<evidence type="ECO:0000259" key="4">
    <source>
        <dbReference type="PROSITE" id="PS50977"/>
    </source>
</evidence>
<gene>
    <name evidence="5" type="ORF">QNN03_11035</name>
</gene>
<evidence type="ECO:0000256" key="3">
    <source>
        <dbReference type="SAM" id="MobiDB-lite"/>
    </source>
</evidence>
<comment type="caution">
    <text evidence="5">The sequence shown here is derived from an EMBL/GenBank/DDBJ whole genome shotgun (WGS) entry which is preliminary data.</text>
</comment>
<feature type="DNA-binding region" description="H-T-H motif" evidence="2">
    <location>
        <begin position="66"/>
        <end position="85"/>
    </location>
</feature>
<accession>A0ABT7IWK9</accession>
<dbReference type="PANTHER" id="PTHR30055">
    <property type="entry name" value="HTH-TYPE TRANSCRIPTIONAL REGULATOR RUTR"/>
    <property type="match status" value="1"/>
</dbReference>
<keyword evidence="6" id="KW-1185">Reference proteome</keyword>
<feature type="compositionally biased region" description="Polar residues" evidence="3">
    <location>
        <begin position="8"/>
        <end position="22"/>
    </location>
</feature>
<evidence type="ECO:0000256" key="2">
    <source>
        <dbReference type="PROSITE-ProRule" id="PRU00335"/>
    </source>
</evidence>
<dbReference type="PANTHER" id="PTHR30055:SF235">
    <property type="entry name" value="TRANSCRIPTIONAL REGULATORY PROTEIN"/>
    <property type="match status" value="1"/>
</dbReference>
<dbReference type="SUPFAM" id="SSF46689">
    <property type="entry name" value="Homeodomain-like"/>
    <property type="match status" value="1"/>
</dbReference>
<dbReference type="Pfam" id="PF17920">
    <property type="entry name" value="TetR_C_16"/>
    <property type="match status" value="1"/>
</dbReference>
<dbReference type="SUPFAM" id="SSF48498">
    <property type="entry name" value="Tetracyclin repressor-like, C-terminal domain"/>
    <property type="match status" value="1"/>
</dbReference>
<dbReference type="PRINTS" id="PR00455">
    <property type="entry name" value="HTHTETR"/>
</dbReference>
<dbReference type="InterPro" id="IPR009057">
    <property type="entry name" value="Homeodomain-like_sf"/>
</dbReference>
<dbReference type="Proteomes" id="UP001241926">
    <property type="component" value="Unassembled WGS sequence"/>
</dbReference>
<evidence type="ECO:0000256" key="1">
    <source>
        <dbReference type="ARBA" id="ARBA00023125"/>
    </source>
</evidence>
<dbReference type="Gene3D" id="1.10.10.60">
    <property type="entry name" value="Homeodomain-like"/>
    <property type="match status" value="1"/>
</dbReference>
<keyword evidence="1 2" id="KW-0238">DNA-binding</keyword>
<proteinExistence type="predicted"/>
<dbReference type="Gene3D" id="1.10.357.10">
    <property type="entry name" value="Tetracycline Repressor, domain 2"/>
    <property type="match status" value="1"/>
</dbReference>
<dbReference type="EMBL" id="JASJUS010000008">
    <property type="protein sequence ID" value="MDL2076973.1"/>
    <property type="molecule type" value="Genomic_DNA"/>
</dbReference>
<dbReference type="InterPro" id="IPR050109">
    <property type="entry name" value="HTH-type_TetR-like_transc_reg"/>
</dbReference>
<reference evidence="5 6" key="1">
    <citation type="submission" date="2023-05" db="EMBL/GenBank/DDBJ databases">
        <title>Streptomyces fuscus sp. nov., a brown-black pigment producing actinomyces isolated from dry sand of Sea duck farm.</title>
        <authorList>
            <person name="Xie J."/>
            <person name="Shen N."/>
        </authorList>
    </citation>
    <scope>NUCLEOTIDE SEQUENCE [LARGE SCALE GENOMIC DNA]</scope>
    <source>
        <strain evidence="5 6">GXMU-J15</strain>
    </source>
</reference>
<name>A0ABT7IWK9_9ACTN</name>
<dbReference type="InterPro" id="IPR041678">
    <property type="entry name" value="TetR_C_16"/>
</dbReference>